<dbReference type="GO" id="GO:0006355">
    <property type="term" value="P:regulation of DNA-templated transcription"/>
    <property type="evidence" value="ECO:0007669"/>
    <property type="project" value="InterPro"/>
</dbReference>
<evidence type="ECO:0000256" key="4">
    <source>
        <dbReference type="ARBA" id="ARBA00023125"/>
    </source>
</evidence>
<evidence type="ECO:0000256" key="1">
    <source>
        <dbReference type="ARBA" id="ARBA00005820"/>
    </source>
</evidence>
<keyword evidence="3" id="KW-0805">Transcription regulation</keyword>
<dbReference type="PROSITE" id="PS51755">
    <property type="entry name" value="OMPR_PHOB"/>
    <property type="match status" value="1"/>
</dbReference>
<dbReference type="PANTHER" id="PTHR35807:SF1">
    <property type="entry name" value="TRANSCRIPTIONAL REGULATOR REDD"/>
    <property type="match status" value="1"/>
</dbReference>
<dbReference type="Pfam" id="PF03704">
    <property type="entry name" value="BTAD"/>
    <property type="match status" value="1"/>
</dbReference>
<evidence type="ECO:0000313" key="9">
    <source>
        <dbReference type="EMBL" id="CAG6394647.1"/>
    </source>
</evidence>
<feature type="compositionally biased region" description="Basic and acidic residues" evidence="7">
    <location>
        <begin position="599"/>
        <end position="610"/>
    </location>
</feature>
<dbReference type="Proteomes" id="UP001152519">
    <property type="component" value="Unassembled WGS sequence"/>
</dbReference>
<dbReference type="Gene3D" id="3.40.50.300">
    <property type="entry name" value="P-loop containing nucleotide triphosphate hydrolases"/>
    <property type="match status" value="1"/>
</dbReference>
<sequence>MYFSVLGPLEVRSGDELRTPSAPMVRRVLSLLLSRAEHVVPMEQLIEELWGDRAPRLARKTAQTHVYNLRAALRRDTDPDGRDLLETHANGYRIRVEPGQLDLWQFKEGYSRGKAALRRGDVSTASSLLHRALDLWTGDAFTGVEPGPMLSAQRASIEDLRLQALEERIDADLRLGRHRALVGELKALTIRYPLHEEFCAQFMLAAHRSGMDREALAAYRGARRSMIAELGLEPSPRLRELQQRVLSGDSTLWDLRPDPPASGPAWSPSPYQLPPELDHLVDREHALAAIDEAARATTGAKDPGLRVVVITGGVGTGKTVTAVRAGHRLQAHFPDGQLFAVLHRPDGTPSEPAEILRSFLATVGLPPDETPERLDDLTRLFRGWAVHRRLLLLLDDAASTEQILPLLPAGANCTVLVTSRHRLGGFLGATTTIPLGPVGMAGGVALLAAVAGPLRVDKELHAAEEIVRLCDGLPIAIRAAAEKLVAWPARSLREFAGRLSDERRRLTELSSAHLDVGRLLRDSRARLGERERQALDMLCRDCAPVRGLPALESGLGIGRTQAEHLVESLASCHLLETAAGPAGDLRFSVPRMLRLAFADRDGSPRPEGDQGRPPAPSSANAPVLRARRPAACGSRARAS</sequence>
<keyword evidence="5" id="KW-0804">Transcription</keyword>
<name>A0A9W4DVG0_9ACTN</name>
<accession>A0A9W4DVG0</accession>
<dbReference type="InterPro" id="IPR049945">
    <property type="entry name" value="AAA_22"/>
</dbReference>
<dbReference type="PANTHER" id="PTHR35807">
    <property type="entry name" value="TRANSCRIPTIONAL REGULATOR REDD-RELATED"/>
    <property type="match status" value="1"/>
</dbReference>
<dbReference type="Pfam" id="PF13401">
    <property type="entry name" value="AAA_22"/>
    <property type="match status" value="1"/>
</dbReference>
<evidence type="ECO:0000256" key="2">
    <source>
        <dbReference type="ARBA" id="ARBA00023012"/>
    </source>
</evidence>
<dbReference type="InterPro" id="IPR016032">
    <property type="entry name" value="Sig_transdc_resp-reg_C-effctor"/>
</dbReference>
<dbReference type="Pfam" id="PF00486">
    <property type="entry name" value="Trans_reg_C"/>
    <property type="match status" value="1"/>
</dbReference>
<dbReference type="InterPro" id="IPR051677">
    <property type="entry name" value="AfsR-DnrI-RedD_regulator"/>
</dbReference>
<evidence type="ECO:0000256" key="3">
    <source>
        <dbReference type="ARBA" id="ARBA00023015"/>
    </source>
</evidence>
<dbReference type="InterPro" id="IPR011990">
    <property type="entry name" value="TPR-like_helical_dom_sf"/>
</dbReference>
<dbReference type="GO" id="GO:0003677">
    <property type="term" value="F:DNA binding"/>
    <property type="evidence" value="ECO:0007669"/>
    <property type="project" value="UniProtKB-UniRule"/>
</dbReference>
<evidence type="ECO:0000256" key="7">
    <source>
        <dbReference type="SAM" id="MobiDB-lite"/>
    </source>
</evidence>
<dbReference type="PRINTS" id="PR00364">
    <property type="entry name" value="DISEASERSIST"/>
</dbReference>
<dbReference type="Gene3D" id="1.10.10.10">
    <property type="entry name" value="Winged helix-like DNA-binding domain superfamily/Winged helix DNA-binding domain"/>
    <property type="match status" value="1"/>
</dbReference>
<reference evidence="9" key="1">
    <citation type="submission" date="2021-05" db="EMBL/GenBank/DDBJ databases">
        <authorList>
            <person name="Arsene-Ploetze F."/>
        </authorList>
    </citation>
    <scope>NUCLEOTIDE SEQUENCE</scope>
    <source>
        <strain evidence="9">DSM 42138</strain>
    </source>
</reference>
<dbReference type="GO" id="GO:0043531">
    <property type="term" value="F:ADP binding"/>
    <property type="evidence" value="ECO:0007669"/>
    <property type="project" value="InterPro"/>
</dbReference>
<evidence type="ECO:0000313" key="10">
    <source>
        <dbReference type="Proteomes" id="UP001152519"/>
    </source>
</evidence>
<dbReference type="CDD" id="cd15831">
    <property type="entry name" value="BTAD"/>
    <property type="match status" value="1"/>
</dbReference>
<dbReference type="InterPro" id="IPR027417">
    <property type="entry name" value="P-loop_NTPase"/>
</dbReference>
<dbReference type="AlphaFoldDB" id="A0A9W4DVG0"/>
<keyword evidence="4 6" id="KW-0238">DNA-binding</keyword>
<feature type="region of interest" description="Disordered" evidence="7">
    <location>
        <begin position="599"/>
        <end position="639"/>
    </location>
</feature>
<dbReference type="SUPFAM" id="SSF46894">
    <property type="entry name" value="C-terminal effector domain of the bipartite response regulators"/>
    <property type="match status" value="1"/>
</dbReference>
<keyword evidence="10" id="KW-1185">Reference proteome</keyword>
<dbReference type="SUPFAM" id="SSF48452">
    <property type="entry name" value="TPR-like"/>
    <property type="match status" value="1"/>
</dbReference>
<dbReference type="InterPro" id="IPR001867">
    <property type="entry name" value="OmpR/PhoB-type_DNA-bd"/>
</dbReference>
<dbReference type="EMBL" id="CAJSLV010000057">
    <property type="protein sequence ID" value="CAG6394647.1"/>
    <property type="molecule type" value="Genomic_DNA"/>
</dbReference>
<organism evidence="9 10">
    <name type="scientific">Actinacidiphila cocklensis</name>
    <dbReference type="NCBI Taxonomy" id="887465"/>
    <lineage>
        <taxon>Bacteria</taxon>
        <taxon>Bacillati</taxon>
        <taxon>Actinomycetota</taxon>
        <taxon>Actinomycetes</taxon>
        <taxon>Kitasatosporales</taxon>
        <taxon>Streptomycetaceae</taxon>
        <taxon>Actinacidiphila</taxon>
    </lineage>
</organism>
<dbReference type="InterPro" id="IPR005158">
    <property type="entry name" value="BTAD"/>
</dbReference>
<dbReference type="SUPFAM" id="SSF52540">
    <property type="entry name" value="P-loop containing nucleoside triphosphate hydrolases"/>
    <property type="match status" value="1"/>
</dbReference>
<dbReference type="Gene3D" id="1.25.40.10">
    <property type="entry name" value="Tetratricopeptide repeat domain"/>
    <property type="match status" value="1"/>
</dbReference>
<dbReference type="SMART" id="SM01043">
    <property type="entry name" value="BTAD"/>
    <property type="match status" value="1"/>
</dbReference>
<evidence type="ECO:0000256" key="6">
    <source>
        <dbReference type="PROSITE-ProRule" id="PRU01091"/>
    </source>
</evidence>
<evidence type="ECO:0000256" key="5">
    <source>
        <dbReference type="ARBA" id="ARBA00023163"/>
    </source>
</evidence>
<dbReference type="SMART" id="SM00862">
    <property type="entry name" value="Trans_reg_C"/>
    <property type="match status" value="1"/>
</dbReference>
<gene>
    <name evidence="9" type="ORF">SCOCK_280100</name>
</gene>
<keyword evidence="2" id="KW-0902">Two-component regulatory system</keyword>
<comment type="caution">
    <text evidence="9">The sequence shown here is derived from an EMBL/GenBank/DDBJ whole genome shotgun (WGS) entry which is preliminary data.</text>
</comment>
<protein>
    <submittedName>
        <fullName evidence="9">OmpR/PhoB-type domain-containing protein</fullName>
    </submittedName>
</protein>
<feature type="domain" description="OmpR/PhoB-type" evidence="8">
    <location>
        <begin position="1"/>
        <end position="96"/>
    </location>
</feature>
<dbReference type="InterPro" id="IPR036388">
    <property type="entry name" value="WH-like_DNA-bd_sf"/>
</dbReference>
<dbReference type="GO" id="GO:0000160">
    <property type="term" value="P:phosphorelay signal transduction system"/>
    <property type="evidence" value="ECO:0007669"/>
    <property type="project" value="UniProtKB-KW"/>
</dbReference>
<comment type="similarity">
    <text evidence="1">Belongs to the AfsR/DnrI/RedD regulatory family.</text>
</comment>
<evidence type="ECO:0000259" key="8">
    <source>
        <dbReference type="PROSITE" id="PS51755"/>
    </source>
</evidence>
<feature type="DNA-binding region" description="OmpR/PhoB-type" evidence="6">
    <location>
        <begin position="1"/>
        <end position="96"/>
    </location>
</feature>
<proteinExistence type="inferred from homology"/>